<dbReference type="InterPro" id="IPR015943">
    <property type="entry name" value="WD40/YVTN_repeat-like_dom_sf"/>
</dbReference>
<reference evidence="2 3" key="1">
    <citation type="submission" date="2018-03" db="EMBL/GenBank/DDBJ databases">
        <title>Genomic Encyclopedia of Type Strains, Phase III (KMG-III): the genomes of soil and plant-associated and newly described type strains.</title>
        <authorList>
            <person name="Whitman W."/>
        </authorList>
    </citation>
    <scope>NUCLEOTIDE SEQUENCE [LARGE SCALE GENOMIC DNA]</scope>
    <source>
        <strain evidence="2 3">CGMCC 1.12700</strain>
    </source>
</reference>
<dbReference type="PANTHER" id="PTHR43739">
    <property type="entry name" value="XYLOGLUCANASE (EUROFUNG)"/>
    <property type="match status" value="1"/>
</dbReference>
<dbReference type="OrthoDB" id="9757809at2"/>
<comment type="caution">
    <text evidence="2">The sequence shown here is derived from an EMBL/GenBank/DDBJ whole genome shotgun (WGS) entry which is preliminary data.</text>
</comment>
<dbReference type="CDD" id="cd15482">
    <property type="entry name" value="Sialidase_non-viral"/>
    <property type="match status" value="1"/>
</dbReference>
<dbReference type="Gene3D" id="2.130.10.10">
    <property type="entry name" value="YVTN repeat-like/Quinoprotein amine dehydrogenase"/>
    <property type="match status" value="3"/>
</dbReference>
<accession>A0A2P8DC02</accession>
<proteinExistence type="predicted"/>
<dbReference type="SUPFAM" id="SSF110296">
    <property type="entry name" value="Oligoxyloglucan reducing end-specific cellobiohydrolase"/>
    <property type="match status" value="1"/>
</dbReference>
<feature type="chain" id="PRO_5015169158" evidence="1">
    <location>
        <begin position="20"/>
        <end position="1577"/>
    </location>
</feature>
<evidence type="ECO:0000256" key="1">
    <source>
        <dbReference type="SAM" id="SignalP"/>
    </source>
</evidence>
<name>A0A2P8DC02_9BACT</name>
<dbReference type="Proteomes" id="UP000240572">
    <property type="component" value="Unassembled WGS sequence"/>
</dbReference>
<keyword evidence="3" id="KW-1185">Reference proteome</keyword>
<dbReference type="EMBL" id="PYGD01000001">
    <property type="protein sequence ID" value="PSK94750.1"/>
    <property type="molecule type" value="Genomic_DNA"/>
</dbReference>
<feature type="signal peptide" evidence="1">
    <location>
        <begin position="1"/>
        <end position="19"/>
    </location>
</feature>
<organism evidence="2 3">
    <name type="scientific">Taibaiella chishuiensis</name>
    <dbReference type="NCBI Taxonomy" id="1434707"/>
    <lineage>
        <taxon>Bacteria</taxon>
        <taxon>Pseudomonadati</taxon>
        <taxon>Bacteroidota</taxon>
        <taxon>Chitinophagia</taxon>
        <taxon>Chitinophagales</taxon>
        <taxon>Chitinophagaceae</taxon>
        <taxon>Taibaiella</taxon>
    </lineage>
</organism>
<sequence length="1577" mass="173439">MKKLIFTCCLLWAAWQGYGQDFLSLSPSDTNSFDFISRQYLNGMLGQETDSTKIARARKLHGRWEAFWKGRVANDAPPGTSIFGKVSEALDIELRSFSNCLGAGYKGNWTCLGPFTNYYNKNADFNGRVVSLWVSPTNPDSILAGSGAGGLWRTVNGGQSWTNITDGVNNDVLPGTMGITHIAVTPTNHKSIYVAAGTFMGAGQAWHGLYGLGLMYSKDGGQTWQPDMKFRQIVNTTTDKGWTTEPIVKLAYSPMTNRLYALCNKKLYVKPMAGDNQPWFDITSSVFNSYYNLSDMDFTHNPAGSILLSTTNTATDHKLYTFNEINGTLPGVWGEHNITFDPANTTAGIWDIALNAVDDVYMLVQGTAGDENSFKLYKTGIPALSTLSLLNSNLSGAANSTKFRGIEASQKNPNVLYLYNHSGIPDYPYNFIHKSANAGQTFSPIGGGHPDGRIVHIYHGGSTGGDTLFCGTDGGLSRSDKGATFKSLMGGNICVTQYYGVAVSPSDDAYMSAGAHDNGNHAYNKRRAVPWSLEDTYGDGIIPAFSRNGINSSYMQMQYGMNVHLNFSGATVTNLGGIPNPPDIMDERVAKRWMRPLKFDEHNIARLGFHFIWKKSLQDAGWSSEFGGQLNMNEPKPSIGLNTSAANLELISRHKNPPDFIISQKNPDVAYIAYSDLYWANGEAGDLYGNLFLTKNRTTFFTWENITPTKVEGCAISDLEIDPQNPNRIWVSYESIISSQVAVPSTSREKRVLYSGNYGSTWTDVSRGLPAMPVIKLLYIEGSDDLLFAATDVGVYRWSKARQQWECFNNGMPKTVVTDIDYNACSGKLKISTFGRGIWETPIEDNPSSLNPVGETNIITTNTTWSSSKTISGSIRVKAGATLTISGTGTTIYMPSRGKIAVERGAKLIIDAARITNECDGAMWLGIQVAGDINRPADPAYQGYLELKNNALLEHARLAILNFELGENTGGGIIKASNSRINNCKMAVCLNNYPNYTYFTPGTITSNCKFDNVQFIKDDPRYEIDGGGYFASWLIKGGVDIRNCTFRYSVPWQQLPYLNRSSAINVSTTGMRVESCVFDGYRRGVYISGYDNSITAPIIYNNTFDHNSESITVAASLYADIRGNVIRNMYPYKTSSGNTLTYRYPVGIYLDMGAGSYVGCSNTVSGTIDGGPNDMFLKRLGILANNNGFHNIIVTDNNLNDLSIGTQTQGGHFYLNIFCNSYNRNQLAWAVNPHASGQVEFLNDQGTSCDPVSGIRAGNRFVSNQRDINSYSAVPWRYYAGNGAYENPVWAGLMIMNNCATNSNSQCNLPRSCPQRFMTRQAHNILLNVYNLMVKAGGQYSLAGRIMQTQLIWGYKDLEDEAGLMSFLEKEKDVPSRKLLIPIYVNAAMYSQALSTIQGLDLPQVESDAYTAYYGVMISLKQQGRRIDALTPQELALVTDLAATNLEVSRLAKGLLEYAYGQDWLHPIEELPTDPMSKKIQIPETPGRQPSTLADAVPNPAGQSTMILATVSADDMALQPRLVIRNSQGFELWKTALSAGENRVTVPVNSWPAGVYFYTLELGNKVIASRKLSVVYQ</sequence>
<dbReference type="RefSeq" id="WP_106521436.1">
    <property type="nucleotide sequence ID" value="NZ_PYGD01000001.1"/>
</dbReference>
<dbReference type="PANTHER" id="PTHR43739:SF5">
    <property type="entry name" value="EXO-ALPHA-SIALIDASE"/>
    <property type="match status" value="1"/>
</dbReference>
<evidence type="ECO:0000313" key="2">
    <source>
        <dbReference type="EMBL" id="PSK94750.1"/>
    </source>
</evidence>
<protein>
    <submittedName>
        <fullName evidence="2">Putative secreted protein (Por secretion system target)</fullName>
    </submittedName>
</protein>
<dbReference type="GO" id="GO:0010411">
    <property type="term" value="P:xyloglucan metabolic process"/>
    <property type="evidence" value="ECO:0007669"/>
    <property type="project" value="TreeGrafter"/>
</dbReference>
<keyword evidence="1" id="KW-0732">Signal</keyword>
<gene>
    <name evidence="2" type="ORF">B0I18_101910</name>
</gene>
<evidence type="ECO:0000313" key="3">
    <source>
        <dbReference type="Proteomes" id="UP000240572"/>
    </source>
</evidence>
<dbReference type="InterPro" id="IPR052025">
    <property type="entry name" value="Xyloglucanase_GH74"/>
</dbReference>